<dbReference type="STRING" id="4232.A0A251VI21"/>
<dbReference type="PANTHER" id="PTHR11782">
    <property type="entry name" value="ADENOSINE/GUANOSINE DIPHOSPHATASE"/>
    <property type="match status" value="1"/>
</dbReference>
<dbReference type="GO" id="GO:0004050">
    <property type="term" value="F:apyrase activity"/>
    <property type="evidence" value="ECO:0007669"/>
    <property type="project" value="UniProtKB-EC"/>
</dbReference>
<keyword evidence="6" id="KW-0732">Signal</keyword>
<dbReference type="CDD" id="cd24041">
    <property type="entry name" value="ASKHA_NBD_AtAPY1-like"/>
    <property type="match status" value="1"/>
</dbReference>
<reference evidence="7" key="3">
    <citation type="submission" date="2020-06" db="EMBL/GenBank/DDBJ databases">
        <title>Helianthus annuus Genome sequencing and assembly Release 2.</title>
        <authorList>
            <person name="Gouzy J."/>
            <person name="Langlade N."/>
            <person name="Munos S."/>
        </authorList>
    </citation>
    <scope>NUCLEOTIDE SEQUENCE</scope>
    <source>
        <tissue evidence="7">Leaves</tissue>
    </source>
</reference>
<feature type="chain" id="PRO_5012038497" evidence="6">
    <location>
        <begin position="31"/>
        <end position="458"/>
    </location>
</feature>
<evidence type="ECO:0000313" key="9">
    <source>
        <dbReference type="Proteomes" id="UP000215914"/>
    </source>
</evidence>
<dbReference type="Gene3D" id="3.30.420.150">
    <property type="entry name" value="Exopolyphosphatase. Domain 2"/>
    <property type="match status" value="1"/>
</dbReference>
<dbReference type="InterPro" id="IPR000407">
    <property type="entry name" value="GDA1_CD39_NTPase"/>
</dbReference>
<evidence type="ECO:0000256" key="5">
    <source>
        <dbReference type="RuleBase" id="RU003833"/>
    </source>
</evidence>
<dbReference type="Gramene" id="mRNA:HanXRQr2_Chr02g0079631">
    <property type="protein sequence ID" value="mRNA:HanXRQr2_Chr02g0079631"/>
    <property type="gene ID" value="HanXRQr2_Chr02g0079631"/>
</dbReference>
<dbReference type="Gene3D" id="3.30.420.40">
    <property type="match status" value="1"/>
</dbReference>
<dbReference type="AlphaFoldDB" id="A0A251VI21"/>
<dbReference type="GO" id="GO:0016020">
    <property type="term" value="C:membrane"/>
    <property type="evidence" value="ECO:0000318"/>
    <property type="project" value="GO_Central"/>
</dbReference>
<sequence length="458" mass="50169">MQRYRGGILAISTPLLLVSLFLFLIPCVLSRNNGILSNNRKFLAPNDDADRYAVIFDAGSSGSRVHGFRFDKDLELVHIGNELQLFEQVWPGLSSYPDNPQEAADSLLPLLEKANEVVPKDVQPDTPVKVGATAGLRMLGDETSEKILQAVRDLLKDKSNFKTKDDWVTVLDGTQEGSYLWVAINYLLKNVGNDYSSTVGVVDLGGGSVQMAYAISEVDAAKAPTNAQGEDPYVTEMYLKGSKYYIYVHSYLNYGLLAARAGILGLDKDADNPCILAGYDGVYSYGGIDYKVSAPSSGSNIIKCRKQALEVLKVNEYCPYKDCTFGGVWNGGGGLGQNTMYVGSYFYDRAAQVGFIDESQRVVEARPLDFQVAALGACLTTLEDAKSRYPKVDPNDLPYLCMDLVYQYTLLVDGFGFKPWQTITLVKQIKYQDALVEAAWPLGSAIEAVSSNNALEVV</sequence>
<dbReference type="GO" id="GO:0005524">
    <property type="term" value="F:ATP binding"/>
    <property type="evidence" value="ECO:0007669"/>
    <property type="project" value="UniProtKB-KW"/>
</dbReference>
<evidence type="ECO:0000256" key="4">
    <source>
        <dbReference type="PIRSR" id="PIRSR600407-2"/>
    </source>
</evidence>
<evidence type="ECO:0000256" key="3">
    <source>
        <dbReference type="PIRSR" id="PIRSR600407-1"/>
    </source>
</evidence>
<dbReference type="Pfam" id="PF01150">
    <property type="entry name" value="GDA1_CD39"/>
    <property type="match status" value="1"/>
</dbReference>
<feature type="binding site" evidence="4">
    <location>
        <begin position="206"/>
        <end position="210"/>
    </location>
    <ligand>
        <name>ATP</name>
        <dbReference type="ChEBI" id="CHEBI:30616"/>
    </ligand>
</feature>
<evidence type="ECO:0000313" key="8">
    <source>
        <dbReference type="EMBL" id="OTG35210.1"/>
    </source>
</evidence>
<dbReference type="EMBL" id="CM007891">
    <property type="protein sequence ID" value="OTG35210.1"/>
    <property type="molecule type" value="Genomic_DNA"/>
</dbReference>
<dbReference type="InParanoid" id="A0A251VI21"/>
<evidence type="ECO:0000256" key="1">
    <source>
        <dbReference type="ARBA" id="ARBA00009283"/>
    </source>
</evidence>
<name>A0A251VI21_HELAN</name>
<organism evidence="8 9">
    <name type="scientific">Helianthus annuus</name>
    <name type="common">Common sunflower</name>
    <dbReference type="NCBI Taxonomy" id="4232"/>
    <lineage>
        <taxon>Eukaryota</taxon>
        <taxon>Viridiplantae</taxon>
        <taxon>Streptophyta</taxon>
        <taxon>Embryophyta</taxon>
        <taxon>Tracheophyta</taxon>
        <taxon>Spermatophyta</taxon>
        <taxon>Magnoliopsida</taxon>
        <taxon>eudicotyledons</taxon>
        <taxon>Gunneridae</taxon>
        <taxon>Pentapetalae</taxon>
        <taxon>asterids</taxon>
        <taxon>campanulids</taxon>
        <taxon>Asterales</taxon>
        <taxon>Asteraceae</taxon>
        <taxon>Asteroideae</taxon>
        <taxon>Heliantheae alliance</taxon>
        <taxon>Heliantheae</taxon>
        <taxon>Helianthus</taxon>
    </lineage>
</organism>
<keyword evidence="2 5" id="KW-0378">Hydrolase</keyword>
<dbReference type="PANTHER" id="PTHR11782:SF116">
    <property type="entry name" value="APYRASE"/>
    <property type="match status" value="1"/>
</dbReference>
<gene>
    <name evidence="8" type="primary">APY2</name>
    <name evidence="8" type="ORF">HannXRQ_Chr02g0054321</name>
    <name evidence="7" type="ORF">HanXRQr2_Chr02g0079631</name>
</gene>
<dbReference type="GO" id="GO:0009134">
    <property type="term" value="P:nucleoside diphosphate catabolic process"/>
    <property type="evidence" value="ECO:0000318"/>
    <property type="project" value="GO_Central"/>
</dbReference>
<reference evidence="7 9" key="1">
    <citation type="journal article" date="2017" name="Nature">
        <title>The sunflower genome provides insights into oil metabolism, flowering and Asterid evolution.</title>
        <authorList>
            <person name="Badouin H."/>
            <person name="Gouzy J."/>
            <person name="Grassa C.J."/>
            <person name="Murat F."/>
            <person name="Staton S.E."/>
            <person name="Cottret L."/>
            <person name="Lelandais-Briere C."/>
            <person name="Owens G.L."/>
            <person name="Carrere S."/>
            <person name="Mayjonade B."/>
            <person name="Legrand L."/>
            <person name="Gill N."/>
            <person name="Kane N.C."/>
            <person name="Bowers J.E."/>
            <person name="Hubner S."/>
            <person name="Bellec A."/>
            <person name="Berard A."/>
            <person name="Berges H."/>
            <person name="Blanchet N."/>
            <person name="Boniface M.C."/>
            <person name="Brunel D."/>
            <person name="Catrice O."/>
            <person name="Chaidir N."/>
            <person name="Claudel C."/>
            <person name="Donnadieu C."/>
            <person name="Faraut T."/>
            <person name="Fievet G."/>
            <person name="Helmstetter N."/>
            <person name="King M."/>
            <person name="Knapp S.J."/>
            <person name="Lai Z."/>
            <person name="Le Paslier M.C."/>
            <person name="Lippi Y."/>
            <person name="Lorenzon L."/>
            <person name="Mandel J.R."/>
            <person name="Marage G."/>
            <person name="Marchand G."/>
            <person name="Marquand E."/>
            <person name="Bret-Mestries E."/>
            <person name="Morien E."/>
            <person name="Nambeesan S."/>
            <person name="Nguyen T."/>
            <person name="Pegot-Espagnet P."/>
            <person name="Pouilly N."/>
            <person name="Raftis F."/>
            <person name="Sallet E."/>
            <person name="Schiex T."/>
            <person name="Thomas J."/>
            <person name="Vandecasteele C."/>
            <person name="Vares D."/>
            <person name="Vear F."/>
            <person name="Vautrin S."/>
            <person name="Crespi M."/>
            <person name="Mangin B."/>
            <person name="Burke J.M."/>
            <person name="Salse J."/>
            <person name="Munos S."/>
            <person name="Vincourt P."/>
            <person name="Rieseberg L.H."/>
            <person name="Langlade N.B."/>
        </authorList>
    </citation>
    <scope>NUCLEOTIDE SEQUENCE [LARGE SCALE GENOMIC DNA]</scope>
    <source>
        <strain evidence="9">cv. SF193</strain>
        <tissue evidence="7">Leaves</tissue>
    </source>
</reference>
<accession>A0A251VI21</accession>
<dbReference type="GO" id="GO:0017110">
    <property type="term" value="F:nucleoside diphosphate phosphatase activity"/>
    <property type="evidence" value="ECO:0000318"/>
    <property type="project" value="GO_Central"/>
</dbReference>
<keyword evidence="4" id="KW-0547">Nucleotide-binding</keyword>
<evidence type="ECO:0000313" key="7">
    <source>
        <dbReference type="EMBL" id="KAF5819617.1"/>
    </source>
</evidence>
<dbReference type="PROSITE" id="PS01238">
    <property type="entry name" value="GDA1_CD39_NTPASE"/>
    <property type="match status" value="1"/>
</dbReference>
<dbReference type="Proteomes" id="UP000215914">
    <property type="component" value="Chromosome 2"/>
</dbReference>
<keyword evidence="9" id="KW-1185">Reference proteome</keyword>
<dbReference type="EC" id="3.6.1.5" evidence="7"/>
<keyword evidence="4" id="KW-0067">ATP-binding</keyword>
<dbReference type="FunFam" id="3.30.420.150:FF:000008">
    <property type="entry name" value="Apyrase 1"/>
    <property type="match status" value="1"/>
</dbReference>
<feature type="active site" description="Proton acceptor" evidence="3">
    <location>
        <position position="176"/>
    </location>
</feature>
<evidence type="ECO:0000256" key="6">
    <source>
        <dbReference type="SAM" id="SignalP"/>
    </source>
</evidence>
<comment type="similarity">
    <text evidence="1 5">Belongs to the GDA1/CD39 NTPase family.</text>
</comment>
<reference evidence="8" key="2">
    <citation type="submission" date="2017-02" db="EMBL/GenBank/DDBJ databases">
        <title>Sunflower complete genome.</title>
        <authorList>
            <person name="Langlade N."/>
            <person name="Munos S."/>
        </authorList>
    </citation>
    <scope>NUCLEOTIDE SEQUENCE [LARGE SCALE GENOMIC DNA]</scope>
    <source>
        <tissue evidence="8">Leaves</tissue>
    </source>
</reference>
<feature type="signal peptide" evidence="6">
    <location>
        <begin position="1"/>
        <end position="30"/>
    </location>
</feature>
<evidence type="ECO:0000256" key="2">
    <source>
        <dbReference type="ARBA" id="ARBA00022801"/>
    </source>
</evidence>
<protein>
    <submittedName>
        <fullName evidence="7 8">Apyrase</fullName>
        <ecNumber evidence="7">3.6.1.5</ecNumber>
    </submittedName>
</protein>
<proteinExistence type="inferred from homology"/>
<dbReference type="OrthoDB" id="6372431at2759"/>
<dbReference type="EMBL" id="MNCJ02000317">
    <property type="protein sequence ID" value="KAF5819617.1"/>
    <property type="molecule type" value="Genomic_DNA"/>
</dbReference>